<proteinExistence type="predicted"/>
<dbReference type="KEGG" id="dfa:DFA_00918"/>
<name>F4PUH3_CACFS</name>
<keyword evidence="1" id="KW-0175">Coiled coil</keyword>
<accession>F4PUH3</accession>
<evidence type="ECO:0000313" key="2">
    <source>
        <dbReference type="EMBL" id="EGG21045.1"/>
    </source>
</evidence>
<dbReference type="Proteomes" id="UP000007797">
    <property type="component" value="Unassembled WGS sequence"/>
</dbReference>
<feature type="coiled-coil region" evidence="1">
    <location>
        <begin position="14"/>
        <end position="48"/>
    </location>
</feature>
<reference evidence="3" key="1">
    <citation type="journal article" date="2011" name="Genome Res.">
        <title>Phylogeny-wide analysis of social amoeba genomes highlights ancient origins for complex intercellular communication.</title>
        <authorList>
            <person name="Heidel A.J."/>
            <person name="Lawal H.M."/>
            <person name="Felder M."/>
            <person name="Schilde C."/>
            <person name="Helps N.R."/>
            <person name="Tunggal B."/>
            <person name="Rivero F."/>
            <person name="John U."/>
            <person name="Schleicher M."/>
            <person name="Eichinger L."/>
            <person name="Platzer M."/>
            <person name="Noegel A.A."/>
            <person name="Schaap P."/>
            <person name="Gloeckner G."/>
        </authorList>
    </citation>
    <scope>NUCLEOTIDE SEQUENCE [LARGE SCALE GENOMIC DNA]</scope>
    <source>
        <strain evidence="3">SH3</strain>
    </source>
</reference>
<organism evidence="2 3">
    <name type="scientific">Cavenderia fasciculata</name>
    <name type="common">Slime mold</name>
    <name type="synonym">Dictyostelium fasciculatum</name>
    <dbReference type="NCBI Taxonomy" id="261658"/>
    <lineage>
        <taxon>Eukaryota</taxon>
        <taxon>Amoebozoa</taxon>
        <taxon>Evosea</taxon>
        <taxon>Eumycetozoa</taxon>
        <taxon>Dictyostelia</taxon>
        <taxon>Acytosteliales</taxon>
        <taxon>Cavenderiaceae</taxon>
        <taxon>Cavenderia</taxon>
    </lineage>
</organism>
<keyword evidence="3" id="KW-1185">Reference proteome</keyword>
<dbReference type="GeneID" id="14872920"/>
<dbReference type="RefSeq" id="XP_004358895.1">
    <property type="nucleotide sequence ID" value="XM_004358838.1"/>
</dbReference>
<dbReference type="AlphaFoldDB" id="F4PUH3"/>
<dbReference type="EMBL" id="GL883010">
    <property type="protein sequence ID" value="EGG21045.1"/>
    <property type="molecule type" value="Genomic_DNA"/>
</dbReference>
<evidence type="ECO:0000256" key="1">
    <source>
        <dbReference type="SAM" id="Coils"/>
    </source>
</evidence>
<evidence type="ECO:0000313" key="3">
    <source>
        <dbReference type="Proteomes" id="UP000007797"/>
    </source>
</evidence>
<protein>
    <submittedName>
        <fullName evidence="2">Uncharacterized protein</fullName>
    </submittedName>
</protein>
<gene>
    <name evidence="2" type="ORF">DFA_00918</name>
</gene>
<sequence>MSQDLMDVIMNMDARQVIELIEQTEQLKQQEQQEQQQQQQQLNNLTCDVKSQFSLSISTALISHLALRNSFYKGFQSSLVSSSQSSALSSSPCNSYSDALSQLLENSLIGKSLPSDNILLVQDNCNIESRVVPKKNPAVRSKSKKRAASLKVVVSYEFTDDELQGMKMVLLSGPDVVTENGIRTLWKLKLSGTLVRDDTSPIKWEHTTVVIASVYRDQSETYNIESQSANDGIKLNKVVGNNNNNNYPINGQTFKMILLAFDKLKGGLDLTHIPNCIVESNDIVYSTKTEYLPPRHFISHNRGSITRKIKCDRFKWGVNSNFSIGFRHSKTL</sequence>